<dbReference type="PANTHER" id="PTHR37984">
    <property type="entry name" value="PROTEIN CBG26694"/>
    <property type="match status" value="1"/>
</dbReference>
<protein>
    <recommendedName>
        <fullName evidence="2">Integrase catalytic domain-containing protein</fullName>
    </recommendedName>
</protein>
<dbReference type="Proteomes" id="UP001234989">
    <property type="component" value="Chromosome 3"/>
</dbReference>
<dbReference type="InterPro" id="IPR041577">
    <property type="entry name" value="RT_RNaseH_2"/>
</dbReference>
<evidence type="ECO:0000313" key="3">
    <source>
        <dbReference type="EMBL" id="WMV19232.1"/>
    </source>
</evidence>
<dbReference type="PANTHER" id="PTHR37984:SF5">
    <property type="entry name" value="PROTEIN NYNRIN-LIKE"/>
    <property type="match status" value="1"/>
</dbReference>
<dbReference type="SUPFAM" id="SSF53098">
    <property type="entry name" value="Ribonuclease H-like"/>
    <property type="match status" value="1"/>
</dbReference>
<dbReference type="GO" id="GO:0003676">
    <property type="term" value="F:nucleic acid binding"/>
    <property type="evidence" value="ECO:0007669"/>
    <property type="project" value="InterPro"/>
</dbReference>
<dbReference type="AlphaFoldDB" id="A0AAF0QA55"/>
<dbReference type="GO" id="GO:0015074">
    <property type="term" value="P:DNA integration"/>
    <property type="evidence" value="ECO:0007669"/>
    <property type="project" value="InterPro"/>
</dbReference>
<dbReference type="InterPro" id="IPR043502">
    <property type="entry name" value="DNA/RNA_pol_sf"/>
</dbReference>
<evidence type="ECO:0000256" key="1">
    <source>
        <dbReference type="ARBA" id="ARBA00023268"/>
    </source>
</evidence>
<dbReference type="GO" id="GO:0003824">
    <property type="term" value="F:catalytic activity"/>
    <property type="evidence" value="ECO:0007669"/>
    <property type="project" value="UniProtKB-KW"/>
</dbReference>
<dbReference type="Gene3D" id="3.30.420.10">
    <property type="entry name" value="Ribonuclease H-like superfamily/Ribonuclease H"/>
    <property type="match status" value="1"/>
</dbReference>
<dbReference type="InterPro" id="IPR050951">
    <property type="entry name" value="Retrovirus_Pol_polyprotein"/>
</dbReference>
<evidence type="ECO:0000259" key="2">
    <source>
        <dbReference type="PROSITE" id="PS50994"/>
    </source>
</evidence>
<accession>A0AAF0QA55</accession>
<dbReference type="Gene3D" id="3.30.70.270">
    <property type="match status" value="1"/>
</dbReference>
<evidence type="ECO:0000313" key="4">
    <source>
        <dbReference type="Proteomes" id="UP001234989"/>
    </source>
</evidence>
<name>A0AAF0QA55_SOLVR</name>
<dbReference type="InterPro" id="IPR001584">
    <property type="entry name" value="Integrase_cat-core"/>
</dbReference>
<organism evidence="3 4">
    <name type="scientific">Solanum verrucosum</name>
    <dbReference type="NCBI Taxonomy" id="315347"/>
    <lineage>
        <taxon>Eukaryota</taxon>
        <taxon>Viridiplantae</taxon>
        <taxon>Streptophyta</taxon>
        <taxon>Embryophyta</taxon>
        <taxon>Tracheophyta</taxon>
        <taxon>Spermatophyta</taxon>
        <taxon>Magnoliopsida</taxon>
        <taxon>eudicotyledons</taxon>
        <taxon>Gunneridae</taxon>
        <taxon>Pentapetalae</taxon>
        <taxon>asterids</taxon>
        <taxon>lamiids</taxon>
        <taxon>Solanales</taxon>
        <taxon>Solanaceae</taxon>
        <taxon>Solanoideae</taxon>
        <taxon>Solaneae</taxon>
        <taxon>Solanum</taxon>
    </lineage>
</organism>
<dbReference type="Pfam" id="PF17919">
    <property type="entry name" value="RT_RNaseH_2"/>
    <property type="match status" value="1"/>
</dbReference>
<feature type="domain" description="Integrase catalytic" evidence="2">
    <location>
        <begin position="172"/>
        <end position="343"/>
    </location>
</feature>
<dbReference type="EMBL" id="CP133614">
    <property type="protein sequence ID" value="WMV19232.1"/>
    <property type="molecule type" value="Genomic_DNA"/>
</dbReference>
<dbReference type="InterPro" id="IPR043128">
    <property type="entry name" value="Rev_trsase/Diguanyl_cyclase"/>
</dbReference>
<dbReference type="PROSITE" id="PS50994">
    <property type="entry name" value="INTEGRASE"/>
    <property type="match status" value="1"/>
</dbReference>
<sequence length="435" mass="50539">MINDPKRQWHCPAFKDGPVLKDQELVAKFSKYEFWLRYVAFRGHSVSDKGIEIDPKKADAVKSWPRPLSPSDIRSFLGLANYYRRFVEGFSLISSPLMALTQNKVKSIWSKAYEKSFQELKDRLASAQLLTLPEGIDGFVVYCDASKTGLGCVLMQNGKGISYASRKLKIHEKNYPTHDLELMTFVFDLKIWRYYFYVIHVDVFIDYKRLQYGFKKKDLNLRQRSVAHIEDYTKELVRDVHRLARLGVRLVDSTKGGVMVHDDSKSSFVAGLDTHVKLSTTIHQQIDGKAERTIQTLEDMLRSCVIEFKGNWDDHVPLIEFAYKNSYHSSIGMAPFEALFGKRRRSPIGWFEVGEVALIGPELVYEAMEKFWLIGERLKLAKSRQKSYANVRRRDLEFEVTDWVYLNFSFMKGVMRFGKKGKLSPRYVDPYQILK</sequence>
<gene>
    <name evidence="3" type="ORF">MTR67_012617</name>
</gene>
<dbReference type="InterPro" id="IPR012337">
    <property type="entry name" value="RNaseH-like_sf"/>
</dbReference>
<keyword evidence="1" id="KW-0511">Multifunctional enzyme</keyword>
<dbReference type="FunFam" id="3.30.70.270:FF:000020">
    <property type="entry name" value="Transposon Tf2-6 polyprotein-like Protein"/>
    <property type="match status" value="1"/>
</dbReference>
<dbReference type="InterPro" id="IPR036397">
    <property type="entry name" value="RNaseH_sf"/>
</dbReference>
<proteinExistence type="predicted"/>
<keyword evidence="4" id="KW-1185">Reference proteome</keyword>
<reference evidence="3" key="1">
    <citation type="submission" date="2023-08" db="EMBL/GenBank/DDBJ databases">
        <title>A de novo genome assembly of Solanum verrucosum Schlechtendal, a Mexican diploid species geographically isolated from the other diploid A-genome species in potato relatives.</title>
        <authorList>
            <person name="Hosaka K."/>
        </authorList>
    </citation>
    <scope>NUCLEOTIDE SEQUENCE</scope>
    <source>
        <tissue evidence="3">Young leaves</tissue>
    </source>
</reference>
<dbReference type="SUPFAM" id="SSF56672">
    <property type="entry name" value="DNA/RNA polymerases"/>
    <property type="match status" value="1"/>
</dbReference>